<dbReference type="NCBIfam" id="TIGR00756">
    <property type="entry name" value="PPR"/>
    <property type="match status" value="1"/>
</dbReference>
<comment type="caution">
    <text evidence="3">The sequence shown here is derived from an EMBL/GenBank/DDBJ whole genome shotgun (WGS) entry which is preliminary data.</text>
</comment>
<dbReference type="FunFam" id="1.25.40.10:FF:000158">
    <property type="entry name" value="pentatricopeptide repeat-containing protein At2g33680"/>
    <property type="match status" value="1"/>
</dbReference>
<dbReference type="PROSITE" id="PS51375">
    <property type="entry name" value="PPR"/>
    <property type="match status" value="4"/>
</dbReference>
<organism evidence="3 4">
    <name type="scientific">Ceratopteris richardii</name>
    <name type="common">Triangle waterfern</name>
    <dbReference type="NCBI Taxonomy" id="49495"/>
    <lineage>
        <taxon>Eukaryota</taxon>
        <taxon>Viridiplantae</taxon>
        <taxon>Streptophyta</taxon>
        <taxon>Embryophyta</taxon>
        <taxon>Tracheophyta</taxon>
        <taxon>Polypodiopsida</taxon>
        <taxon>Polypodiidae</taxon>
        <taxon>Polypodiales</taxon>
        <taxon>Pteridineae</taxon>
        <taxon>Pteridaceae</taxon>
        <taxon>Parkerioideae</taxon>
        <taxon>Ceratopteris</taxon>
    </lineage>
</organism>
<name>A0A8T2VAS3_CERRI</name>
<accession>A0A8T2VAS3</accession>
<dbReference type="Proteomes" id="UP000825935">
    <property type="component" value="Chromosome 2"/>
</dbReference>
<dbReference type="OrthoDB" id="185373at2759"/>
<feature type="repeat" description="PPR" evidence="2">
    <location>
        <begin position="174"/>
        <end position="208"/>
    </location>
</feature>
<dbReference type="PANTHER" id="PTHR47926:SF382">
    <property type="entry name" value="PENTACOTRIPEPTIDE-REPEAT REGION OF PRORP DOMAIN-CONTAINING PROTEIN"/>
    <property type="match status" value="1"/>
</dbReference>
<sequence length="663" mass="73809">MRMRTVPSTSIYLSLLRCCSKNKSIHRIKCLYAHLQHHPRVLHALGNQTVAALASCGAIQEACDLAATLKYRTVLSWTGIISAYVAAGYAEEALRVHECMQLDGVDSNTYTFVCLFQACGMLEDLKLSMRLQAIAHFRNFTPCIYVSAILVNVYVKLGKLSYAERVFQESSYRTAVLWSTMLAGYAEHGRSIEVMLLYRQMKYEGFLESERTILPVLDACCTTAKREDTFYNHRGSAKAVSLEIIRALHADARKSGFESDIFVSSTLISAYGKCGAVTEAENVFVRMPCRNEVSWCAMLSAYVEGRQGEKALRLYHEALNQMIIPGKVMFVLAVQACSALVKEGTIRKEVSNERVALEIGYALHMDASGERHTSEALVVNTIIRMYGKCGALEEAENAFHALCQPDVVSFNALLSVFVEHNQDDKALSLFCHMIKINMALDPVACICTLQAAGKMGNLITTEFIHFGVICWSLEDIPSLIATLIAAYGNCSCLNAFFLELIIPYMSSWNVSISGYAHGGNLVESMSYTEQLRLMGQKPDSIALTSVLSCYSHSGFVIEGLEFFIRMWEDYHVSADLQHYGAVLDLLARAVSFSKLKDLLKKMPMESDISIWSCVLSACCRHGNKELADFVFDRAIQFEDGAAYVLMSNFFVDALIEDSTIERS</sequence>
<proteinExistence type="predicted"/>
<evidence type="ECO:0000256" key="2">
    <source>
        <dbReference type="PROSITE-ProRule" id="PRU00708"/>
    </source>
</evidence>
<feature type="repeat" description="PPR" evidence="2">
    <location>
        <begin position="291"/>
        <end position="325"/>
    </location>
</feature>
<dbReference type="PANTHER" id="PTHR47926">
    <property type="entry name" value="PENTATRICOPEPTIDE REPEAT-CONTAINING PROTEIN"/>
    <property type="match status" value="1"/>
</dbReference>
<evidence type="ECO:0008006" key="5">
    <source>
        <dbReference type="Google" id="ProtNLM"/>
    </source>
</evidence>
<feature type="repeat" description="PPR" evidence="2">
    <location>
        <begin position="73"/>
        <end position="107"/>
    </location>
</feature>
<evidence type="ECO:0000313" key="4">
    <source>
        <dbReference type="Proteomes" id="UP000825935"/>
    </source>
</evidence>
<dbReference type="GO" id="GO:0048731">
    <property type="term" value="P:system development"/>
    <property type="evidence" value="ECO:0007669"/>
    <property type="project" value="UniProtKB-ARBA"/>
</dbReference>
<gene>
    <name evidence="3" type="ORF">KP509_02G068500</name>
</gene>
<dbReference type="InterPro" id="IPR002885">
    <property type="entry name" value="PPR_rpt"/>
</dbReference>
<protein>
    <recommendedName>
        <fullName evidence="5">Pentatricopeptide repeat-containing protein</fullName>
    </recommendedName>
</protein>
<dbReference type="AlphaFoldDB" id="A0A8T2VAS3"/>
<evidence type="ECO:0000256" key="1">
    <source>
        <dbReference type="ARBA" id="ARBA00022737"/>
    </source>
</evidence>
<dbReference type="EMBL" id="CM035407">
    <property type="protein sequence ID" value="KAH7444178.1"/>
    <property type="molecule type" value="Genomic_DNA"/>
</dbReference>
<dbReference type="InterPro" id="IPR046960">
    <property type="entry name" value="PPR_At4g14850-like_plant"/>
</dbReference>
<feature type="repeat" description="PPR" evidence="2">
    <location>
        <begin position="406"/>
        <end position="440"/>
    </location>
</feature>
<dbReference type="InterPro" id="IPR011990">
    <property type="entry name" value="TPR-like_helical_dom_sf"/>
</dbReference>
<dbReference type="Pfam" id="PF13041">
    <property type="entry name" value="PPR_2"/>
    <property type="match status" value="1"/>
</dbReference>
<dbReference type="GO" id="GO:0003723">
    <property type="term" value="F:RNA binding"/>
    <property type="evidence" value="ECO:0007669"/>
    <property type="project" value="InterPro"/>
</dbReference>
<reference evidence="3" key="1">
    <citation type="submission" date="2021-08" db="EMBL/GenBank/DDBJ databases">
        <title>WGS assembly of Ceratopteris richardii.</title>
        <authorList>
            <person name="Marchant D.B."/>
            <person name="Chen G."/>
            <person name="Jenkins J."/>
            <person name="Shu S."/>
            <person name="Leebens-Mack J."/>
            <person name="Grimwood J."/>
            <person name="Schmutz J."/>
            <person name="Soltis P."/>
            <person name="Soltis D."/>
            <person name="Chen Z.-H."/>
        </authorList>
    </citation>
    <scope>NUCLEOTIDE SEQUENCE</scope>
    <source>
        <strain evidence="3">Whitten #5841</strain>
        <tissue evidence="3">Leaf</tissue>
    </source>
</reference>
<dbReference type="Gene3D" id="1.25.40.10">
    <property type="entry name" value="Tetratricopeptide repeat domain"/>
    <property type="match status" value="5"/>
</dbReference>
<keyword evidence="4" id="KW-1185">Reference proteome</keyword>
<evidence type="ECO:0000313" key="3">
    <source>
        <dbReference type="EMBL" id="KAH7444178.1"/>
    </source>
</evidence>
<dbReference type="GO" id="GO:0009451">
    <property type="term" value="P:RNA modification"/>
    <property type="evidence" value="ECO:0007669"/>
    <property type="project" value="InterPro"/>
</dbReference>
<dbReference type="Pfam" id="PF01535">
    <property type="entry name" value="PPR"/>
    <property type="match status" value="8"/>
</dbReference>
<keyword evidence="1" id="KW-0677">Repeat</keyword>